<feature type="compositionally biased region" description="Polar residues" evidence="1">
    <location>
        <begin position="258"/>
        <end position="280"/>
    </location>
</feature>
<dbReference type="Gene3D" id="3.30.70.330">
    <property type="match status" value="1"/>
</dbReference>
<gene>
    <name evidence="2" type="ORF">H2201_005807</name>
</gene>
<accession>A0ABQ9NVI1</accession>
<proteinExistence type="predicted"/>
<feature type="compositionally biased region" description="Low complexity" evidence="1">
    <location>
        <begin position="91"/>
        <end position="101"/>
    </location>
</feature>
<feature type="compositionally biased region" description="Low complexity" evidence="1">
    <location>
        <begin position="281"/>
        <end position="297"/>
    </location>
</feature>
<sequence>MNSLRPGMQVHAVPETERAFDASGRQLPWGIEYADSERRRIPEEKGPFGRSTLRRAGSRSRTTATPARKEDQTKIDNIRVMDDIFNSFKASQQAAQPARQPSVPPGSLPVSASMPNLETAAAASALPSTQSTAPKEPTEVILYGFGTEYQWAAIEFYERVSRGTILEDYDRHPPHSRYNQTLSLSRASAQRTLSATALRKKNTYMGGDHWIKVTFDSPEAADQACYCSPHNIHGYLVVAERFRGIGPAQDAPMYAAPGQTQSPSRSTSTLQGGTQTLSPESSSGTASSATATGAARDPPSPTPRPRTTREPDYPRLPGSIELQPVVQTPAPQQLQQRKPTKDLPPAPLRIQGAKRAVLLPADQALLPVGSRWQQTFGGWPLVGWFLGGGGGFEIFGGELARKEDGSVDWEKTGWYWRVLGWMDSLLGTDFLGLKED</sequence>
<organism evidence="2 3">
    <name type="scientific">Coniosporium apollinis</name>
    <dbReference type="NCBI Taxonomy" id="61459"/>
    <lineage>
        <taxon>Eukaryota</taxon>
        <taxon>Fungi</taxon>
        <taxon>Dikarya</taxon>
        <taxon>Ascomycota</taxon>
        <taxon>Pezizomycotina</taxon>
        <taxon>Dothideomycetes</taxon>
        <taxon>Dothideomycetes incertae sedis</taxon>
        <taxon>Coniosporium</taxon>
    </lineage>
</organism>
<name>A0ABQ9NVI1_9PEZI</name>
<keyword evidence="3" id="KW-1185">Reference proteome</keyword>
<feature type="region of interest" description="Disordered" evidence="1">
    <location>
        <begin position="328"/>
        <end position="347"/>
    </location>
</feature>
<protein>
    <submittedName>
        <fullName evidence="2">Uncharacterized protein</fullName>
    </submittedName>
</protein>
<feature type="compositionally biased region" description="Basic and acidic residues" evidence="1">
    <location>
        <begin position="36"/>
        <end position="47"/>
    </location>
</feature>
<feature type="compositionally biased region" description="Polar residues" evidence="1">
    <location>
        <begin position="328"/>
        <end position="337"/>
    </location>
</feature>
<feature type="region of interest" description="Disordered" evidence="1">
    <location>
        <begin position="249"/>
        <end position="319"/>
    </location>
</feature>
<evidence type="ECO:0000313" key="2">
    <source>
        <dbReference type="EMBL" id="KAJ9663136.1"/>
    </source>
</evidence>
<feature type="region of interest" description="Disordered" evidence="1">
    <location>
        <begin position="36"/>
        <end position="73"/>
    </location>
</feature>
<dbReference type="Proteomes" id="UP001172684">
    <property type="component" value="Unassembled WGS sequence"/>
</dbReference>
<reference evidence="2" key="1">
    <citation type="submission" date="2022-10" db="EMBL/GenBank/DDBJ databases">
        <title>Culturing micro-colonial fungi from biological soil crusts in the Mojave desert and describing Neophaeococcomyces mojavensis, and introducing the new genera and species Taxawa tesnikishii.</title>
        <authorList>
            <person name="Kurbessoian T."/>
            <person name="Stajich J.E."/>
        </authorList>
    </citation>
    <scope>NUCLEOTIDE SEQUENCE</scope>
    <source>
        <strain evidence="2">TK_1</strain>
    </source>
</reference>
<feature type="region of interest" description="Disordered" evidence="1">
    <location>
        <begin position="91"/>
        <end position="113"/>
    </location>
</feature>
<dbReference type="InterPro" id="IPR012677">
    <property type="entry name" value="Nucleotide-bd_a/b_plait_sf"/>
</dbReference>
<dbReference type="EMBL" id="JAPDRL010000045">
    <property type="protein sequence ID" value="KAJ9663136.1"/>
    <property type="molecule type" value="Genomic_DNA"/>
</dbReference>
<evidence type="ECO:0000256" key="1">
    <source>
        <dbReference type="SAM" id="MobiDB-lite"/>
    </source>
</evidence>
<evidence type="ECO:0000313" key="3">
    <source>
        <dbReference type="Proteomes" id="UP001172684"/>
    </source>
</evidence>
<comment type="caution">
    <text evidence="2">The sequence shown here is derived from an EMBL/GenBank/DDBJ whole genome shotgun (WGS) entry which is preliminary data.</text>
</comment>